<feature type="compositionally biased region" description="Polar residues" evidence="7">
    <location>
        <begin position="967"/>
        <end position="992"/>
    </location>
</feature>
<dbReference type="InterPro" id="IPR034605">
    <property type="entry name" value="PGC-1"/>
</dbReference>
<keyword evidence="6" id="KW-0539">Nucleus</keyword>
<feature type="region of interest" description="Disordered" evidence="7">
    <location>
        <begin position="1553"/>
        <end position="1589"/>
    </location>
</feature>
<dbReference type="InterPro" id="IPR015943">
    <property type="entry name" value="WD40/YVTN_repeat-like_dom_sf"/>
</dbReference>
<gene>
    <name evidence="9" type="ORF">ASPZODRAFT_127108</name>
</gene>
<proteinExistence type="predicted"/>
<feature type="compositionally biased region" description="Low complexity" evidence="7">
    <location>
        <begin position="1412"/>
        <end position="1430"/>
    </location>
</feature>
<dbReference type="RefSeq" id="XP_022585610.1">
    <property type="nucleotide sequence ID" value="XM_022721655.1"/>
</dbReference>
<dbReference type="STRING" id="1073090.A0A1L9SV51"/>
<feature type="compositionally biased region" description="Polar residues" evidence="7">
    <location>
        <begin position="884"/>
        <end position="897"/>
    </location>
</feature>
<keyword evidence="2" id="KW-0597">Phosphoprotein</keyword>
<evidence type="ECO:0000313" key="9">
    <source>
        <dbReference type="EMBL" id="OJJ51100.1"/>
    </source>
</evidence>
<dbReference type="OrthoDB" id="7326421at2759"/>
<feature type="domain" description="Gem-associated protein 5 TPR" evidence="8">
    <location>
        <begin position="536"/>
        <end position="691"/>
    </location>
</feature>
<evidence type="ECO:0000256" key="6">
    <source>
        <dbReference type="ARBA" id="ARBA00023242"/>
    </source>
</evidence>
<organism evidence="9 10">
    <name type="scientific">Penicilliopsis zonata CBS 506.65</name>
    <dbReference type="NCBI Taxonomy" id="1073090"/>
    <lineage>
        <taxon>Eukaryota</taxon>
        <taxon>Fungi</taxon>
        <taxon>Dikarya</taxon>
        <taxon>Ascomycota</taxon>
        <taxon>Pezizomycotina</taxon>
        <taxon>Eurotiomycetes</taxon>
        <taxon>Eurotiomycetidae</taxon>
        <taxon>Eurotiales</taxon>
        <taxon>Aspergillaceae</taxon>
        <taxon>Penicilliopsis</taxon>
    </lineage>
</organism>
<feature type="region of interest" description="Disordered" evidence="7">
    <location>
        <begin position="831"/>
        <end position="992"/>
    </location>
</feature>
<evidence type="ECO:0000256" key="7">
    <source>
        <dbReference type="SAM" id="MobiDB-lite"/>
    </source>
</evidence>
<evidence type="ECO:0000256" key="5">
    <source>
        <dbReference type="ARBA" id="ARBA00023163"/>
    </source>
</evidence>
<feature type="compositionally biased region" description="Basic and acidic residues" evidence="7">
    <location>
        <begin position="1201"/>
        <end position="1214"/>
    </location>
</feature>
<protein>
    <recommendedName>
        <fullName evidence="8">Gem-associated protein 5 TPR domain-containing protein</fullName>
    </recommendedName>
</protein>
<keyword evidence="10" id="KW-1185">Reference proteome</keyword>
<dbReference type="InterPro" id="IPR036322">
    <property type="entry name" value="WD40_repeat_dom_sf"/>
</dbReference>
<dbReference type="SUPFAM" id="SSF50978">
    <property type="entry name" value="WD40 repeat-like"/>
    <property type="match status" value="1"/>
</dbReference>
<dbReference type="GO" id="GO:0003712">
    <property type="term" value="F:transcription coregulator activity"/>
    <property type="evidence" value="ECO:0007669"/>
    <property type="project" value="InterPro"/>
</dbReference>
<dbReference type="InterPro" id="IPR056421">
    <property type="entry name" value="TPR_GEMI5"/>
</dbReference>
<dbReference type="GO" id="GO:0045944">
    <property type="term" value="P:positive regulation of transcription by RNA polymerase II"/>
    <property type="evidence" value="ECO:0007669"/>
    <property type="project" value="TreeGrafter"/>
</dbReference>
<feature type="compositionally biased region" description="Basic and acidic residues" evidence="7">
    <location>
        <begin position="1025"/>
        <end position="1040"/>
    </location>
</feature>
<feature type="compositionally biased region" description="Low complexity" evidence="7">
    <location>
        <begin position="933"/>
        <end position="950"/>
    </location>
</feature>
<evidence type="ECO:0000256" key="3">
    <source>
        <dbReference type="ARBA" id="ARBA00022884"/>
    </source>
</evidence>
<accession>A0A1L9SV51</accession>
<reference evidence="10" key="1">
    <citation type="journal article" date="2017" name="Genome Biol.">
        <title>Comparative genomics reveals high biological diversity and specific adaptations in the industrially and medically important fungal genus Aspergillus.</title>
        <authorList>
            <person name="de Vries R.P."/>
            <person name="Riley R."/>
            <person name="Wiebenga A."/>
            <person name="Aguilar-Osorio G."/>
            <person name="Amillis S."/>
            <person name="Uchima C.A."/>
            <person name="Anderluh G."/>
            <person name="Asadollahi M."/>
            <person name="Askin M."/>
            <person name="Barry K."/>
            <person name="Battaglia E."/>
            <person name="Bayram O."/>
            <person name="Benocci T."/>
            <person name="Braus-Stromeyer S.A."/>
            <person name="Caldana C."/>
            <person name="Canovas D."/>
            <person name="Cerqueira G.C."/>
            <person name="Chen F."/>
            <person name="Chen W."/>
            <person name="Choi C."/>
            <person name="Clum A."/>
            <person name="Dos Santos R.A."/>
            <person name="Damasio A.R."/>
            <person name="Diallinas G."/>
            <person name="Emri T."/>
            <person name="Fekete E."/>
            <person name="Flipphi M."/>
            <person name="Freyberg S."/>
            <person name="Gallo A."/>
            <person name="Gournas C."/>
            <person name="Habgood R."/>
            <person name="Hainaut M."/>
            <person name="Harispe M.L."/>
            <person name="Henrissat B."/>
            <person name="Hilden K.S."/>
            <person name="Hope R."/>
            <person name="Hossain A."/>
            <person name="Karabika E."/>
            <person name="Karaffa L."/>
            <person name="Karanyi Z."/>
            <person name="Krasevec N."/>
            <person name="Kuo A."/>
            <person name="Kusch H."/>
            <person name="LaButti K."/>
            <person name="Lagendijk E.L."/>
            <person name="Lapidus A."/>
            <person name="Levasseur A."/>
            <person name="Lindquist E."/>
            <person name="Lipzen A."/>
            <person name="Logrieco A.F."/>
            <person name="MacCabe A."/>
            <person name="Maekelae M.R."/>
            <person name="Malavazi I."/>
            <person name="Melin P."/>
            <person name="Meyer V."/>
            <person name="Mielnichuk N."/>
            <person name="Miskei M."/>
            <person name="Molnar A.P."/>
            <person name="Mule G."/>
            <person name="Ngan C.Y."/>
            <person name="Orejas M."/>
            <person name="Orosz E."/>
            <person name="Ouedraogo J.P."/>
            <person name="Overkamp K.M."/>
            <person name="Park H.-S."/>
            <person name="Perrone G."/>
            <person name="Piumi F."/>
            <person name="Punt P.J."/>
            <person name="Ram A.F."/>
            <person name="Ramon A."/>
            <person name="Rauscher S."/>
            <person name="Record E."/>
            <person name="Riano-Pachon D.M."/>
            <person name="Robert V."/>
            <person name="Roehrig J."/>
            <person name="Ruller R."/>
            <person name="Salamov A."/>
            <person name="Salih N.S."/>
            <person name="Samson R.A."/>
            <person name="Sandor E."/>
            <person name="Sanguinetti M."/>
            <person name="Schuetze T."/>
            <person name="Sepcic K."/>
            <person name="Shelest E."/>
            <person name="Sherlock G."/>
            <person name="Sophianopoulou V."/>
            <person name="Squina F.M."/>
            <person name="Sun H."/>
            <person name="Susca A."/>
            <person name="Todd R.B."/>
            <person name="Tsang A."/>
            <person name="Unkles S.E."/>
            <person name="van de Wiele N."/>
            <person name="van Rossen-Uffink D."/>
            <person name="Oliveira J.V."/>
            <person name="Vesth T.C."/>
            <person name="Visser J."/>
            <person name="Yu J.-H."/>
            <person name="Zhou M."/>
            <person name="Andersen M.R."/>
            <person name="Archer D.B."/>
            <person name="Baker S.E."/>
            <person name="Benoit I."/>
            <person name="Brakhage A.A."/>
            <person name="Braus G.H."/>
            <person name="Fischer R."/>
            <person name="Frisvad J.C."/>
            <person name="Goldman G.H."/>
            <person name="Houbraken J."/>
            <person name="Oakley B."/>
            <person name="Pocsi I."/>
            <person name="Scazzocchio C."/>
            <person name="Seiboth B."/>
            <person name="vanKuyk P.A."/>
            <person name="Wortman J."/>
            <person name="Dyer P.S."/>
            <person name="Grigoriev I.V."/>
        </authorList>
    </citation>
    <scope>NUCLEOTIDE SEQUENCE [LARGE SCALE GENOMIC DNA]</scope>
    <source>
        <strain evidence="10">CBS 506.65</strain>
    </source>
</reference>
<keyword evidence="5" id="KW-0804">Transcription</keyword>
<feature type="compositionally biased region" description="Basic and acidic residues" evidence="7">
    <location>
        <begin position="845"/>
        <end position="860"/>
    </location>
</feature>
<comment type="subcellular location">
    <subcellularLocation>
        <location evidence="1">Nucleus</location>
    </subcellularLocation>
</comment>
<feature type="region of interest" description="Disordered" evidence="7">
    <location>
        <begin position="361"/>
        <end position="393"/>
    </location>
</feature>
<dbReference type="GO" id="GO:0005634">
    <property type="term" value="C:nucleus"/>
    <property type="evidence" value="ECO:0007669"/>
    <property type="project" value="UniProtKB-SubCell"/>
</dbReference>
<name>A0A1L9SV51_9EURO</name>
<dbReference type="Pfam" id="PF23774">
    <property type="entry name" value="TPR_GEMI5"/>
    <property type="match status" value="1"/>
</dbReference>
<evidence type="ECO:0000256" key="2">
    <source>
        <dbReference type="ARBA" id="ARBA00022553"/>
    </source>
</evidence>
<feature type="compositionally biased region" description="Basic residues" evidence="7">
    <location>
        <begin position="1012"/>
        <end position="1023"/>
    </location>
</feature>
<feature type="region of interest" description="Disordered" evidence="7">
    <location>
        <begin position="415"/>
        <end position="451"/>
    </location>
</feature>
<dbReference type="GeneID" id="34608120"/>
<feature type="compositionally biased region" description="Basic and acidic residues" evidence="7">
    <location>
        <begin position="923"/>
        <end position="932"/>
    </location>
</feature>
<evidence type="ECO:0000313" key="10">
    <source>
        <dbReference type="Proteomes" id="UP000184188"/>
    </source>
</evidence>
<feature type="compositionally biased region" description="Basic residues" evidence="7">
    <location>
        <begin position="1078"/>
        <end position="1105"/>
    </location>
</feature>
<dbReference type="PANTHER" id="PTHR15528:SF11">
    <property type="entry name" value="FI18188P1"/>
    <property type="match status" value="1"/>
</dbReference>
<feature type="compositionally biased region" description="Low complexity" evidence="7">
    <location>
        <begin position="1131"/>
        <end position="1144"/>
    </location>
</feature>
<feature type="region of interest" description="Disordered" evidence="7">
    <location>
        <begin position="1012"/>
        <end position="1242"/>
    </location>
</feature>
<evidence type="ECO:0000259" key="8">
    <source>
        <dbReference type="Pfam" id="PF23774"/>
    </source>
</evidence>
<evidence type="ECO:0000256" key="4">
    <source>
        <dbReference type="ARBA" id="ARBA00023015"/>
    </source>
</evidence>
<dbReference type="EMBL" id="KV878336">
    <property type="protein sequence ID" value="OJJ51100.1"/>
    <property type="molecule type" value="Genomic_DNA"/>
</dbReference>
<feature type="compositionally biased region" description="Low complexity" evidence="7">
    <location>
        <begin position="1321"/>
        <end position="1333"/>
    </location>
</feature>
<feature type="compositionally biased region" description="Polar residues" evidence="7">
    <location>
        <begin position="1052"/>
        <end position="1071"/>
    </location>
</feature>
<dbReference type="Proteomes" id="UP000184188">
    <property type="component" value="Unassembled WGS sequence"/>
</dbReference>
<sequence>MAPQPENMEARLEPCASTASFFLYTQGSVILCLHHDTLAIERRFERHQEKIAFIAVDNVTERGSGRLVISYDVGQTAIVWDLFTGTEVACFTTLEPLTVAAWMRNGNIAFGNCKGDIILFEPASSEHMSVRTTDDPITALAPGSDCRTYAIGYQSGSILLATLQPTFTVLHTITSYKAPSPIISLTWHASSSKQKSDMLATQALNGDLRVWSVAKPPSQEPPRAIRILKRSDLTNDSPKWISWSKNGKIIQYLNKETWSWDVRTKHVSYEPIPTVEGITGIACYGPGATLFTLGPQYTVQQYDLENPALVANVQHLPPGLQAQPSPVPELHVSEPTVPEPAALEPTALESTVLEPKAFEPKALEQKSLKPSPDLPEPSPSGRQSPAFSHMSEAARHQLPLRSPYSVKSHVNSLIHNSKASVRSRNNPYSPISRSGQSGTTFSTLSRNDRNTIQQTTTSIAYASSISGSSSSMKSPYGPSRLRNEVHFSPVVDHHQEIDLFPYTRARLIDVPYRQHWPMDETNLTPDNLRQQMLGVVFGWDGDIEDLIRNELSHHPKGSQSAILLACWLGESDTNQMVSMLGPGPVTVSDWMLLALSQMTGQTQANKVGQAFVQKLLEAGNVHVSATVLLGLGDRNDAIEVYVSQNYFLEAILLTCLVTPTDWLRQSHLVRRWGEHVVSDSQQQLAIRCFMCTGVEPSEPWTSPSAQQATTSFADLIGGVSPLASPEPPFPPVQLLTVPSSERDVVGPSMKGPSLKLITSFGSQNRNQFRFPGLKSEDRTPTNLPWVTPIAESVVGDFGMSPADLGAYRATGGRSGTSTPVFMRRRLASIGETPVDVSPPPFPQLADKKKVQESEDLKQQSKGEPLTLLTSARYEPGKEAGYRPSPQTAVQATSNKFSSIKGLPSPTAGIFDALKNRPSSRNSSSDRKPEGLHIRLPGSNRSSSSSINLKPSAEKGEEIEVYVDGRSPASSALNTGSTLNSGYRSNKSPMVVSGRSTDQYISSLDEAYYHQKKYQEHRRLRSRGRYNAEDAARRTHSQESRNRRHHQPPPSAKYSSCSSAQMSPVDSVGGQTKTDRSIKSRARSRSSKGKGRSSRTRTPSTRRYRSTSRAPDHLEVETLERGRSRNRDGSNARSPSSPLPLSALRQEATILPPTEQLGSAFRLVASDRERLRSRPRSRSHRPDKRTGRSPGGSRASSRSRRVRELDEPSEPERNGTAKPDGINNNSDEPTEKPLASSDDEAHHVAAAATAAPIKLLNIAGQRRKELAAAELEARRLSLTRNPSAPNIPFPGQLQSSSGKSAADLPTLVGSAKGRLPLRKSSPEYLSGSESSHSPRSTNGAAVGLPATPRAMRTAKNEEEAPSFPPTMPMSATFESTLAANTIPPDRIPRSMSVPMIEVQASPRKPLELPPYHPHYNPNFPRSRSASRGAGDSRPHVTSTTVTVGIGERMSGEISPPLLPELQHLKMPPPPPALHSAADSRAFMGDGILPPGSEAGMIEMTMDNEHMASGFPRAITASPAMVIDGRRTSFENNNTHRRGKSINETLSYKFRTLTDRMRTNTNTGARPQGTKSPEPEQMSFESVPQMIESRY</sequence>
<keyword evidence="4" id="KW-0805">Transcription regulation</keyword>
<dbReference type="GO" id="GO:0003723">
    <property type="term" value="F:RNA binding"/>
    <property type="evidence" value="ECO:0007669"/>
    <property type="project" value="UniProtKB-KW"/>
</dbReference>
<dbReference type="PANTHER" id="PTHR15528">
    <property type="entry name" value="PEROXISOME PROLIFERATOR ACTIVATED RECEPTOR GAMMA COACTIVATOR 1 PGC-1 -RELATED"/>
    <property type="match status" value="1"/>
</dbReference>
<feature type="region of interest" description="Disordered" evidence="7">
    <location>
        <begin position="1403"/>
        <end position="1437"/>
    </location>
</feature>
<feature type="compositionally biased region" description="Basic residues" evidence="7">
    <location>
        <begin position="1172"/>
        <end position="1182"/>
    </location>
</feature>
<dbReference type="FunFam" id="2.130.10.10:FF:000577">
    <property type="entry name" value="WD domain G-beta repeat protein"/>
    <property type="match status" value="1"/>
</dbReference>
<feature type="compositionally biased region" description="Polar residues" evidence="7">
    <location>
        <begin position="1557"/>
        <end position="1569"/>
    </location>
</feature>
<feature type="region of interest" description="Disordered" evidence="7">
    <location>
        <begin position="1278"/>
        <end position="1344"/>
    </location>
</feature>
<evidence type="ECO:0000256" key="1">
    <source>
        <dbReference type="ARBA" id="ARBA00004123"/>
    </source>
</evidence>
<keyword evidence="3" id="KW-0694">RNA-binding</keyword>
<feature type="compositionally biased region" description="Basic and acidic residues" evidence="7">
    <location>
        <begin position="1109"/>
        <end position="1129"/>
    </location>
</feature>
<dbReference type="Gene3D" id="2.130.10.10">
    <property type="entry name" value="YVTN repeat-like/Quinoprotein amine dehydrogenase"/>
    <property type="match status" value="1"/>
</dbReference>
<dbReference type="VEuPathDB" id="FungiDB:ASPZODRAFT_127108"/>